<name>A0A0L0HDD4_SPIPD</name>
<dbReference type="EMBL" id="KQ257457">
    <property type="protein sequence ID" value="KNC99495.1"/>
    <property type="molecule type" value="Genomic_DNA"/>
</dbReference>
<comment type="pathway">
    <text evidence="1">Protein modification; protein ubiquitination.</text>
</comment>
<feature type="compositionally biased region" description="Pro residues" evidence="8">
    <location>
        <begin position="573"/>
        <end position="586"/>
    </location>
</feature>
<dbReference type="InterPro" id="IPR009060">
    <property type="entry name" value="UBA-like_sf"/>
</dbReference>
<dbReference type="PROSITE" id="PS51140">
    <property type="entry name" value="CUE"/>
    <property type="match status" value="1"/>
</dbReference>
<dbReference type="OrthoDB" id="10009520at2759"/>
<protein>
    <recommendedName>
        <fullName evidence="13">RING-type domain-containing protein</fullName>
    </recommendedName>
</protein>
<dbReference type="InParanoid" id="A0A0L0HDD4"/>
<dbReference type="InterPro" id="IPR003892">
    <property type="entry name" value="CUE"/>
</dbReference>
<feature type="compositionally biased region" description="Acidic residues" evidence="8">
    <location>
        <begin position="770"/>
        <end position="782"/>
    </location>
</feature>
<feature type="region of interest" description="Disordered" evidence="8">
    <location>
        <begin position="569"/>
        <end position="667"/>
    </location>
</feature>
<reference evidence="11 12" key="1">
    <citation type="submission" date="2009-08" db="EMBL/GenBank/DDBJ databases">
        <title>The Genome Sequence of Spizellomyces punctatus strain DAOM BR117.</title>
        <authorList>
            <consortium name="The Broad Institute Genome Sequencing Platform"/>
            <person name="Russ C."/>
            <person name="Cuomo C."/>
            <person name="Shea T."/>
            <person name="Young S.K."/>
            <person name="Zeng Q."/>
            <person name="Koehrsen M."/>
            <person name="Haas B."/>
            <person name="Borodovsky M."/>
            <person name="Guigo R."/>
            <person name="Alvarado L."/>
            <person name="Berlin A."/>
            <person name="Bochicchio J."/>
            <person name="Borenstein D."/>
            <person name="Chapman S."/>
            <person name="Chen Z."/>
            <person name="Engels R."/>
            <person name="Freedman E."/>
            <person name="Gellesch M."/>
            <person name="Goldberg J."/>
            <person name="Griggs A."/>
            <person name="Gujja S."/>
            <person name="Heiman D."/>
            <person name="Hepburn T."/>
            <person name="Howarth C."/>
            <person name="Jen D."/>
            <person name="Larson L."/>
            <person name="Lewis B."/>
            <person name="Mehta T."/>
            <person name="Park D."/>
            <person name="Pearson M."/>
            <person name="Roberts A."/>
            <person name="Saif S."/>
            <person name="Shenoy N."/>
            <person name="Sisk P."/>
            <person name="Stolte C."/>
            <person name="Sykes S."/>
            <person name="Thomson T."/>
            <person name="Walk T."/>
            <person name="White J."/>
            <person name="Yandava C."/>
            <person name="Burger G."/>
            <person name="Gray M.W."/>
            <person name="Holland P.W.H."/>
            <person name="King N."/>
            <person name="Lang F.B.F."/>
            <person name="Roger A.J."/>
            <person name="Ruiz-Trillo I."/>
            <person name="Lander E."/>
            <person name="Nusbaum C."/>
        </authorList>
    </citation>
    <scope>NUCLEOTIDE SEQUENCE [LARGE SCALE GENOMIC DNA]</scope>
    <source>
        <strain evidence="11 12">DAOM BR117</strain>
    </source>
</reference>
<dbReference type="OMA" id="CKHPFIK"/>
<dbReference type="InterPro" id="IPR051628">
    <property type="entry name" value="LUBAC_E3_Ligases"/>
</dbReference>
<dbReference type="GO" id="GO:0043130">
    <property type="term" value="F:ubiquitin binding"/>
    <property type="evidence" value="ECO:0007669"/>
    <property type="project" value="InterPro"/>
</dbReference>
<gene>
    <name evidence="11" type="ORF">SPPG_04890</name>
</gene>
<evidence type="ECO:0000256" key="2">
    <source>
        <dbReference type="ARBA" id="ARBA00022679"/>
    </source>
</evidence>
<dbReference type="Pfam" id="PF26200">
    <property type="entry name" value="Rcat_RNF216"/>
    <property type="match status" value="1"/>
</dbReference>
<dbReference type="InterPro" id="IPR047545">
    <property type="entry name" value="BRcat_RBR_RNF216"/>
</dbReference>
<feature type="compositionally biased region" description="Polar residues" evidence="8">
    <location>
        <begin position="728"/>
        <end position="747"/>
    </location>
</feature>
<dbReference type="SUPFAM" id="SSF46934">
    <property type="entry name" value="UBA-like"/>
    <property type="match status" value="1"/>
</dbReference>
<organism evidence="11 12">
    <name type="scientific">Spizellomyces punctatus (strain DAOM BR117)</name>
    <dbReference type="NCBI Taxonomy" id="645134"/>
    <lineage>
        <taxon>Eukaryota</taxon>
        <taxon>Fungi</taxon>
        <taxon>Fungi incertae sedis</taxon>
        <taxon>Chytridiomycota</taxon>
        <taxon>Chytridiomycota incertae sedis</taxon>
        <taxon>Chytridiomycetes</taxon>
        <taxon>Spizellomycetales</taxon>
        <taxon>Spizellomycetaceae</taxon>
        <taxon>Spizellomyces</taxon>
    </lineage>
</organism>
<dbReference type="eggNOG" id="KOG1812">
    <property type="taxonomic scope" value="Eukaryota"/>
</dbReference>
<sequence>MTLHSLCELFPQYPKEELAVLLQQENGNVDAVVETMLLKHNVGPVERASNGTIVDLSTDDLEITTSNAQASDSTAPTTGPPTPSRQPQDVLCEMFPDAHTDYLEDILRAHMGDIAAASEAVCAADGKYPKRADFFARGQKRGAEDDEGSKRKKRDYTVVLEEPMTRSYINSCYQQLQIDYPEIPANNIKTELSNFNHQYTPTFNRLKEMRSNPTPPFKRLTRGRHPGKAPVHPPDETFLKEWEALLKQIAEEDNKENTPVECGCCYCDYNMDDMTQCDEGHLFCKECARKAAENSIGLRKIELKCLHNGGCESLFPPAAIEQFLPEKMWKGYLKLCQEVDLERAGIPDFHSCPFCPFGAIVSTNVEEDKLFYCRNEECMAVSCRKCNRRNHAPLTCEESKSEDVLDVKHQIEEAMTEALLRECHSCKKKFYKEEGCNKMTCTCGAVMCYVCRQPVRDYTHFRDGVVPGTPGAKCPLFENTITRNAEDVQRAGQEAILTAKLQNPEIDESKIKIDLPTVPPAGAANQGVNHIGQIAEQFQQLQDHLQRVDDLLNRAGNNVRRQPFVFQRYQGQPRPPRPPAPPPAPGHVPRRGRFAHPIGNGSREIPSEPPPPQTHAGPAQPRQPHRAPRPAVGPAPNARPYPPRFGGNHGQAPRPTAPNGNHRAHPYRPFRRQDQHALRPQTVHQPLPAFATHRPHPAQGQAPALVNDQQQHTVNPSEPVFTAPNLRTGGQASTGPRRSNRNASTRNLPPPPIAAPVARPHVSRPHAATDDDNDILGDDDIPENVIELLDGNVLNEARRPVRGSAGGRQDAPGRNPRRATAGSVIEID</sequence>
<keyword evidence="3" id="KW-0479">Metal-binding</keyword>
<dbReference type="InterPro" id="IPR047546">
    <property type="entry name" value="Rcat_RBR_RNF216"/>
</dbReference>
<dbReference type="VEuPathDB" id="FungiDB:SPPG_04890"/>
<evidence type="ECO:0000256" key="4">
    <source>
        <dbReference type="ARBA" id="ARBA00022737"/>
    </source>
</evidence>
<dbReference type="AlphaFoldDB" id="A0A0L0HDD4"/>
<feature type="region of interest" description="Disordered" evidence="8">
    <location>
        <begin position="65"/>
        <end position="88"/>
    </location>
</feature>
<keyword evidence="5" id="KW-0863">Zinc-finger</keyword>
<dbReference type="CDD" id="cd14279">
    <property type="entry name" value="CUE"/>
    <property type="match status" value="2"/>
</dbReference>
<evidence type="ECO:0000259" key="9">
    <source>
        <dbReference type="PROSITE" id="PS51140"/>
    </source>
</evidence>
<keyword evidence="2" id="KW-0808">Transferase</keyword>
<keyword evidence="4" id="KW-0677">Repeat</keyword>
<feature type="domain" description="CUE" evidence="9">
    <location>
        <begin position="1"/>
        <end position="40"/>
    </location>
</feature>
<keyword evidence="6" id="KW-0833">Ubl conjugation pathway</keyword>
<dbReference type="GO" id="GO:0016740">
    <property type="term" value="F:transferase activity"/>
    <property type="evidence" value="ECO:0007669"/>
    <property type="project" value="UniProtKB-KW"/>
</dbReference>
<evidence type="ECO:0000313" key="12">
    <source>
        <dbReference type="Proteomes" id="UP000053201"/>
    </source>
</evidence>
<dbReference type="CDD" id="cd20339">
    <property type="entry name" value="BRcat_RBR_RNF216"/>
    <property type="match status" value="1"/>
</dbReference>
<evidence type="ECO:0000256" key="1">
    <source>
        <dbReference type="ARBA" id="ARBA00004906"/>
    </source>
</evidence>
<evidence type="ECO:0000256" key="3">
    <source>
        <dbReference type="ARBA" id="ARBA00022723"/>
    </source>
</evidence>
<feature type="region of interest" description="Disordered" evidence="8">
    <location>
        <begin position="712"/>
        <end position="828"/>
    </location>
</feature>
<dbReference type="Proteomes" id="UP000053201">
    <property type="component" value="Unassembled WGS sequence"/>
</dbReference>
<accession>A0A0L0HDD4</accession>
<feature type="compositionally biased region" description="Pro residues" evidence="8">
    <location>
        <begin position="631"/>
        <end position="643"/>
    </location>
</feature>
<proteinExistence type="predicted"/>
<dbReference type="InterPro" id="IPR044066">
    <property type="entry name" value="TRIAD_supradom"/>
</dbReference>
<evidence type="ECO:0000313" key="11">
    <source>
        <dbReference type="EMBL" id="KNC99495.1"/>
    </source>
</evidence>
<dbReference type="InterPro" id="IPR047544">
    <property type="entry name" value="RING-HC_RBR_RNF216"/>
</dbReference>
<dbReference type="STRING" id="645134.A0A0L0HDD4"/>
<dbReference type="PANTHER" id="PTHR22770">
    <property type="entry name" value="UBIQUITIN CONJUGATING ENZYME 7 INTERACTING PROTEIN-RELATED"/>
    <property type="match status" value="1"/>
</dbReference>
<dbReference type="Gene3D" id="1.20.120.1750">
    <property type="match status" value="1"/>
</dbReference>
<dbReference type="CDD" id="cd20353">
    <property type="entry name" value="Rcat_RBR_RNF216"/>
    <property type="match status" value="1"/>
</dbReference>
<dbReference type="GO" id="GO:0008270">
    <property type="term" value="F:zinc ion binding"/>
    <property type="evidence" value="ECO:0007669"/>
    <property type="project" value="UniProtKB-KW"/>
</dbReference>
<evidence type="ECO:0008006" key="13">
    <source>
        <dbReference type="Google" id="ProtNLM"/>
    </source>
</evidence>
<evidence type="ECO:0000259" key="10">
    <source>
        <dbReference type="PROSITE" id="PS51873"/>
    </source>
</evidence>
<evidence type="ECO:0000256" key="8">
    <source>
        <dbReference type="SAM" id="MobiDB-lite"/>
    </source>
</evidence>
<dbReference type="RefSeq" id="XP_016607535.1">
    <property type="nucleotide sequence ID" value="XM_016753129.1"/>
</dbReference>
<dbReference type="PROSITE" id="PS51873">
    <property type="entry name" value="TRIAD"/>
    <property type="match status" value="1"/>
</dbReference>
<evidence type="ECO:0000256" key="6">
    <source>
        <dbReference type="ARBA" id="ARBA00022786"/>
    </source>
</evidence>
<evidence type="ECO:0000256" key="5">
    <source>
        <dbReference type="ARBA" id="ARBA00022771"/>
    </source>
</evidence>
<keyword evidence="7" id="KW-0862">Zinc</keyword>
<dbReference type="PANTHER" id="PTHR22770:SF47">
    <property type="entry name" value="E3 UBIQUITIN-PROTEIN LIGASE RNF216"/>
    <property type="match status" value="1"/>
</dbReference>
<dbReference type="GeneID" id="27688317"/>
<dbReference type="Pfam" id="PF02845">
    <property type="entry name" value="CUE"/>
    <property type="match status" value="1"/>
</dbReference>
<keyword evidence="12" id="KW-1185">Reference proteome</keyword>
<dbReference type="CDD" id="cd16630">
    <property type="entry name" value="RING-HC_RBR_RNF216"/>
    <property type="match status" value="1"/>
</dbReference>
<dbReference type="SUPFAM" id="SSF57850">
    <property type="entry name" value="RING/U-box"/>
    <property type="match status" value="1"/>
</dbReference>
<feature type="domain" description="RING-type" evidence="10">
    <location>
        <begin position="258"/>
        <end position="472"/>
    </location>
</feature>
<evidence type="ECO:0000256" key="7">
    <source>
        <dbReference type="ARBA" id="ARBA00022833"/>
    </source>
</evidence>